<dbReference type="EMBL" id="JBHSWD010000001">
    <property type="protein sequence ID" value="MFC6592384.1"/>
    <property type="molecule type" value="Genomic_DNA"/>
</dbReference>
<dbReference type="Proteomes" id="UP001596297">
    <property type="component" value="Unassembled WGS sequence"/>
</dbReference>
<evidence type="ECO:0000313" key="2">
    <source>
        <dbReference type="Proteomes" id="UP001596297"/>
    </source>
</evidence>
<proteinExistence type="predicted"/>
<comment type="caution">
    <text evidence="1">The sequence shown here is derived from an EMBL/GenBank/DDBJ whole genome shotgun (WGS) entry which is preliminary data.</text>
</comment>
<gene>
    <name evidence="1" type="ORF">ACFP81_10535</name>
</gene>
<sequence>MTKNDQPYSNDTIALDLQLLALNDQQPCLVEQGAQVAPTGLLALIFEYREIAEQRGAAKAKGRSYLALSLTLNEMELQIGEGLEALAQAQDKGE</sequence>
<organism evidence="1 2">
    <name type="scientific">Deinococcus lacus</name>
    <dbReference type="NCBI Taxonomy" id="392561"/>
    <lineage>
        <taxon>Bacteria</taxon>
        <taxon>Thermotogati</taxon>
        <taxon>Deinococcota</taxon>
        <taxon>Deinococci</taxon>
        <taxon>Deinococcales</taxon>
        <taxon>Deinococcaceae</taxon>
        <taxon>Deinococcus</taxon>
    </lineage>
</organism>
<dbReference type="RefSeq" id="WP_380083409.1">
    <property type="nucleotide sequence ID" value="NZ_JBHSWD010000001.1"/>
</dbReference>
<name>A0ABW1YHP2_9DEIO</name>
<keyword evidence="2" id="KW-1185">Reference proteome</keyword>
<reference evidence="2" key="1">
    <citation type="journal article" date="2019" name="Int. J. Syst. Evol. Microbiol.">
        <title>The Global Catalogue of Microorganisms (GCM) 10K type strain sequencing project: providing services to taxonomists for standard genome sequencing and annotation.</title>
        <authorList>
            <consortium name="The Broad Institute Genomics Platform"/>
            <consortium name="The Broad Institute Genome Sequencing Center for Infectious Disease"/>
            <person name="Wu L."/>
            <person name="Ma J."/>
        </authorList>
    </citation>
    <scope>NUCLEOTIDE SEQUENCE [LARGE SCALE GENOMIC DNA]</scope>
    <source>
        <strain evidence="2">CGMCC 1.15772</strain>
    </source>
</reference>
<protein>
    <submittedName>
        <fullName evidence="1">Uncharacterized protein</fullName>
    </submittedName>
</protein>
<evidence type="ECO:0000313" key="1">
    <source>
        <dbReference type="EMBL" id="MFC6592384.1"/>
    </source>
</evidence>
<accession>A0ABW1YHP2</accession>